<name>A0A2A2G7U3_9BACT</name>
<dbReference type="PANTHER" id="PTHR21666:SF288">
    <property type="entry name" value="CELL DIVISION PROTEIN YTFB"/>
    <property type="match status" value="1"/>
</dbReference>
<keyword evidence="7" id="KW-0482">Metalloprotease</keyword>
<evidence type="ECO:0000256" key="6">
    <source>
        <dbReference type="ARBA" id="ARBA00022833"/>
    </source>
</evidence>
<organism evidence="9 10">
    <name type="scientific">Fodinibius salipaludis</name>
    <dbReference type="NCBI Taxonomy" id="2032627"/>
    <lineage>
        <taxon>Bacteria</taxon>
        <taxon>Pseudomonadati</taxon>
        <taxon>Balneolota</taxon>
        <taxon>Balneolia</taxon>
        <taxon>Balneolales</taxon>
        <taxon>Balneolaceae</taxon>
        <taxon>Fodinibius</taxon>
    </lineage>
</organism>
<sequence>MRTSFFAGVLLTFLMWGCISEPEDNTAEQQVEPVSATVDTVNSAPTVDEFGIPVDSVEIQKHIVKRNESLYLILDKFDFSPQEIHSITQEASNVIDFNQIKPGQKYRAYVSADSAKDVSQILLQSNPLEYVVLDWQQDSLQIYKAARPLSSKTVAASGKIENSLYQTISSQGASQLLANRMANIFAWQINFFGLRPGDSFEVLYDKQFIGDDYYGIGDVKAAEFTHRGETYQAYKFSHGEVEGYFNEEGESVQKALLQAPFKFSQRVSSNFSRSRYHPILKRRVPHTGVDYAARPGTPVLAVGDGTVTQAGYKGASGNMVRIRHNSTYRTAYLHLRGFASGIKRGVTVEQGQVIGYVGSTGRSTGPHLHYSLYKNDRPVNSRTVDLPSSEAVPDSLMDVFAEVRDSLNRQLKTKIDTTQGGGPVITQVK</sequence>
<accession>A0A2A2G7U3</accession>
<comment type="subcellular location">
    <subcellularLocation>
        <location evidence="2">Cell envelope</location>
    </subcellularLocation>
</comment>
<comment type="cofactor">
    <cofactor evidence="1">
        <name>Zn(2+)</name>
        <dbReference type="ChEBI" id="CHEBI:29105"/>
    </cofactor>
</comment>
<keyword evidence="5" id="KW-0378">Hydrolase</keyword>
<dbReference type="Pfam" id="PF01551">
    <property type="entry name" value="Peptidase_M23"/>
    <property type="match status" value="1"/>
</dbReference>
<protein>
    <recommendedName>
        <fullName evidence="8">LysM domain-containing protein</fullName>
    </recommendedName>
</protein>
<evidence type="ECO:0000256" key="2">
    <source>
        <dbReference type="ARBA" id="ARBA00004196"/>
    </source>
</evidence>
<evidence type="ECO:0000256" key="1">
    <source>
        <dbReference type="ARBA" id="ARBA00001947"/>
    </source>
</evidence>
<dbReference type="Proteomes" id="UP000218831">
    <property type="component" value="Unassembled WGS sequence"/>
</dbReference>
<evidence type="ECO:0000313" key="9">
    <source>
        <dbReference type="EMBL" id="PAU92907.1"/>
    </source>
</evidence>
<keyword evidence="10" id="KW-1185">Reference proteome</keyword>
<keyword evidence="3" id="KW-0645">Protease</keyword>
<evidence type="ECO:0000256" key="3">
    <source>
        <dbReference type="ARBA" id="ARBA00022670"/>
    </source>
</evidence>
<evidence type="ECO:0000256" key="5">
    <source>
        <dbReference type="ARBA" id="ARBA00022801"/>
    </source>
</evidence>
<evidence type="ECO:0000256" key="7">
    <source>
        <dbReference type="ARBA" id="ARBA00023049"/>
    </source>
</evidence>
<evidence type="ECO:0000256" key="4">
    <source>
        <dbReference type="ARBA" id="ARBA00022723"/>
    </source>
</evidence>
<dbReference type="InterPro" id="IPR011055">
    <property type="entry name" value="Dup_hybrid_motif"/>
</dbReference>
<dbReference type="FunFam" id="2.70.70.10:FF:000002">
    <property type="entry name" value="Murein DD-endopeptidase MepM"/>
    <property type="match status" value="1"/>
</dbReference>
<proteinExistence type="predicted"/>
<dbReference type="Gene3D" id="3.10.450.350">
    <property type="match status" value="2"/>
</dbReference>
<comment type="caution">
    <text evidence="9">The sequence shown here is derived from an EMBL/GenBank/DDBJ whole genome shotgun (WGS) entry which is preliminary data.</text>
</comment>
<dbReference type="InterPro" id="IPR018392">
    <property type="entry name" value="LysM"/>
</dbReference>
<dbReference type="GO" id="GO:0030313">
    <property type="term" value="C:cell envelope"/>
    <property type="evidence" value="ECO:0007669"/>
    <property type="project" value="UniProtKB-SubCell"/>
</dbReference>
<feature type="domain" description="LysM" evidence="8">
    <location>
        <begin position="60"/>
        <end position="108"/>
    </location>
</feature>
<dbReference type="OrthoDB" id="9810477at2"/>
<evidence type="ECO:0000259" key="8">
    <source>
        <dbReference type="PROSITE" id="PS51782"/>
    </source>
</evidence>
<evidence type="ECO:0000313" key="10">
    <source>
        <dbReference type="Proteomes" id="UP000218831"/>
    </source>
</evidence>
<dbReference type="InterPro" id="IPR045834">
    <property type="entry name" value="Csd3_N2"/>
</dbReference>
<reference evidence="9 10" key="1">
    <citation type="submission" date="2017-08" db="EMBL/GenBank/DDBJ databases">
        <title>Aliifodinibius alkalisoli sp. nov., isolated from saline alkaline soil.</title>
        <authorList>
            <person name="Liu D."/>
            <person name="Zhang G."/>
        </authorList>
    </citation>
    <scope>NUCLEOTIDE SEQUENCE [LARGE SCALE GENOMIC DNA]</scope>
    <source>
        <strain evidence="9 10">WN023</strain>
    </source>
</reference>
<keyword evidence="6" id="KW-0862">Zinc</keyword>
<keyword evidence="4" id="KW-0479">Metal-binding</keyword>
<dbReference type="PROSITE" id="PS51782">
    <property type="entry name" value="LYSM"/>
    <property type="match status" value="1"/>
</dbReference>
<gene>
    <name evidence="9" type="ORF">CK503_14575</name>
</gene>
<dbReference type="InterPro" id="IPR050570">
    <property type="entry name" value="Cell_wall_metabolism_enzyme"/>
</dbReference>
<dbReference type="GO" id="GO:0004222">
    <property type="term" value="F:metalloendopeptidase activity"/>
    <property type="evidence" value="ECO:0007669"/>
    <property type="project" value="TreeGrafter"/>
</dbReference>
<dbReference type="Pfam" id="PF19425">
    <property type="entry name" value="Csd3_N2"/>
    <property type="match status" value="1"/>
</dbReference>
<dbReference type="GO" id="GO:0046872">
    <property type="term" value="F:metal ion binding"/>
    <property type="evidence" value="ECO:0007669"/>
    <property type="project" value="UniProtKB-KW"/>
</dbReference>
<dbReference type="GO" id="GO:0006508">
    <property type="term" value="P:proteolysis"/>
    <property type="evidence" value="ECO:0007669"/>
    <property type="project" value="UniProtKB-KW"/>
</dbReference>
<dbReference type="AlphaFoldDB" id="A0A2A2G7U3"/>
<dbReference type="SUPFAM" id="SSF51261">
    <property type="entry name" value="Duplicated hybrid motif"/>
    <property type="match status" value="1"/>
</dbReference>
<dbReference type="EMBL" id="NSKE01000012">
    <property type="protein sequence ID" value="PAU92907.1"/>
    <property type="molecule type" value="Genomic_DNA"/>
</dbReference>
<dbReference type="Gene3D" id="2.70.70.10">
    <property type="entry name" value="Glucose Permease (Domain IIA)"/>
    <property type="match status" value="1"/>
</dbReference>
<dbReference type="InterPro" id="IPR016047">
    <property type="entry name" value="M23ase_b-sheet_dom"/>
</dbReference>
<dbReference type="CDD" id="cd12797">
    <property type="entry name" value="M23_peptidase"/>
    <property type="match status" value="1"/>
</dbReference>
<dbReference type="RefSeq" id="WP_095607563.1">
    <property type="nucleotide sequence ID" value="NZ_NSKE01000012.1"/>
</dbReference>
<dbReference type="PANTHER" id="PTHR21666">
    <property type="entry name" value="PEPTIDASE-RELATED"/>
    <property type="match status" value="1"/>
</dbReference>